<name>A0A2M4B5Z9_9DIPT</name>
<organism evidence="2">
    <name type="scientific">Anopheles triannulatus</name>
    <dbReference type="NCBI Taxonomy" id="58253"/>
    <lineage>
        <taxon>Eukaryota</taxon>
        <taxon>Metazoa</taxon>
        <taxon>Ecdysozoa</taxon>
        <taxon>Arthropoda</taxon>
        <taxon>Hexapoda</taxon>
        <taxon>Insecta</taxon>
        <taxon>Pterygota</taxon>
        <taxon>Neoptera</taxon>
        <taxon>Endopterygota</taxon>
        <taxon>Diptera</taxon>
        <taxon>Nematocera</taxon>
        <taxon>Culicoidea</taxon>
        <taxon>Culicidae</taxon>
        <taxon>Anophelinae</taxon>
        <taxon>Anopheles</taxon>
    </lineage>
</organism>
<feature type="signal peptide" evidence="1">
    <location>
        <begin position="1"/>
        <end position="18"/>
    </location>
</feature>
<proteinExistence type="predicted"/>
<protein>
    <submittedName>
        <fullName evidence="2">Putative secreted protein</fullName>
    </submittedName>
</protein>
<feature type="chain" id="PRO_5014895426" evidence="1">
    <location>
        <begin position="19"/>
        <end position="111"/>
    </location>
</feature>
<reference evidence="2" key="1">
    <citation type="submission" date="2018-01" db="EMBL/GenBank/DDBJ databases">
        <title>An insight into the sialome of Amazonian anophelines.</title>
        <authorList>
            <person name="Ribeiro J.M."/>
            <person name="Scarpassa V."/>
            <person name="Calvo E."/>
        </authorList>
    </citation>
    <scope>NUCLEOTIDE SEQUENCE</scope>
    <source>
        <tissue evidence="2">Salivary glands</tissue>
    </source>
</reference>
<keyword evidence="1" id="KW-0732">Signal</keyword>
<sequence length="111" mass="12499">MSPEVCFLLKLCVAGTHLAVLLLCDSHAEVKRRTDKVSSSSIRSGRRAFPKGNVRQRQLVESHGSLGRALFTLDRTPFHIVNRVKRRHHHLSSSQPGDEFKCHSAIVWVFG</sequence>
<accession>A0A2M4B5Z9</accession>
<dbReference type="EMBL" id="GGFK01015100">
    <property type="protein sequence ID" value="MBW48421.1"/>
    <property type="molecule type" value="Transcribed_RNA"/>
</dbReference>
<evidence type="ECO:0000256" key="1">
    <source>
        <dbReference type="SAM" id="SignalP"/>
    </source>
</evidence>
<dbReference type="AlphaFoldDB" id="A0A2M4B5Z9"/>
<evidence type="ECO:0000313" key="2">
    <source>
        <dbReference type="EMBL" id="MBW48421.1"/>
    </source>
</evidence>